<keyword evidence="5" id="KW-0472">Membrane</keyword>
<evidence type="ECO:0000256" key="4">
    <source>
        <dbReference type="ARBA" id="ARBA00022989"/>
    </source>
</evidence>
<evidence type="ECO:0000256" key="2">
    <source>
        <dbReference type="ARBA" id="ARBA00008932"/>
    </source>
</evidence>
<keyword evidence="3" id="KW-0812">Transmembrane</keyword>
<evidence type="ECO:0000313" key="9">
    <source>
        <dbReference type="Proteomes" id="UP001632037"/>
    </source>
</evidence>
<dbReference type="InterPro" id="IPR000535">
    <property type="entry name" value="MSP_dom"/>
</dbReference>
<dbReference type="InterPro" id="IPR016763">
    <property type="entry name" value="VAP"/>
</dbReference>
<dbReference type="PANTHER" id="PTHR10809">
    <property type="entry name" value="VESICLE-ASSOCIATED MEMBRANE PROTEIN-ASSOCIATED PROTEIN"/>
    <property type="match status" value="1"/>
</dbReference>
<dbReference type="Proteomes" id="UP001632037">
    <property type="component" value="Unassembled WGS sequence"/>
</dbReference>
<evidence type="ECO:0000256" key="3">
    <source>
        <dbReference type="ARBA" id="ARBA00022692"/>
    </source>
</evidence>
<evidence type="ECO:0000256" key="1">
    <source>
        <dbReference type="ARBA" id="ARBA00004211"/>
    </source>
</evidence>
<dbReference type="Gene3D" id="2.60.40.10">
    <property type="entry name" value="Immunoglobulins"/>
    <property type="match status" value="1"/>
</dbReference>
<dbReference type="AlphaFoldDB" id="A0ABD3FGX9"/>
<comment type="subcellular location">
    <subcellularLocation>
        <location evidence="1">Membrane</location>
        <topology evidence="1">Single-pass type IV membrane protein</topology>
    </subcellularLocation>
</comment>
<dbReference type="PROSITE" id="PS50202">
    <property type="entry name" value="MSP"/>
    <property type="match status" value="1"/>
</dbReference>
<keyword evidence="4" id="KW-1133">Transmembrane helix</keyword>
<dbReference type="InterPro" id="IPR013783">
    <property type="entry name" value="Ig-like_fold"/>
</dbReference>
<accession>A0ABD3FGX9</accession>
<evidence type="ECO:0000259" key="7">
    <source>
        <dbReference type="PROSITE" id="PS50202"/>
    </source>
</evidence>
<comment type="caution">
    <text evidence="8">The sequence shown here is derived from an EMBL/GenBank/DDBJ whole genome shotgun (WGS) entry which is preliminary data.</text>
</comment>
<dbReference type="InterPro" id="IPR008962">
    <property type="entry name" value="PapD-like_sf"/>
</dbReference>
<dbReference type="SUPFAM" id="SSF49354">
    <property type="entry name" value="PapD-like"/>
    <property type="match status" value="1"/>
</dbReference>
<evidence type="ECO:0000256" key="5">
    <source>
        <dbReference type="ARBA" id="ARBA00023136"/>
    </source>
</evidence>
<sequence>MVDVVLPPGSSPAQTVKFRLQHDTEPQSVLTIHNASEDGLVAFKVKTKRPDTYLVQPHQGLIEPNSTASVTLVLLQEERNTLLQMDTIQRRRVNDKFLVQSVDVDRSFYSRSERRSPKEMASELSRMWKQVDRQSISSKELVCFFYRDTADEVQQLQQQLRQSRDDPEDSDEKEDGGANWATSTQISAHEPITRSHSQMQDAITLRKKYDELMAVVAQLTMKRDALAKDLTTAQQQLQQVTIYARDVWEALVQQENSGCET</sequence>
<dbReference type="PANTHER" id="PTHR10809:SF6">
    <property type="entry name" value="AT11025P-RELATED"/>
    <property type="match status" value="1"/>
</dbReference>
<dbReference type="Pfam" id="PF00635">
    <property type="entry name" value="Motile_Sperm"/>
    <property type="match status" value="1"/>
</dbReference>
<dbReference type="GO" id="GO:0016020">
    <property type="term" value="C:membrane"/>
    <property type="evidence" value="ECO:0007669"/>
    <property type="project" value="UniProtKB-SubCell"/>
</dbReference>
<comment type="similarity">
    <text evidence="2">Belongs to the VAMP-associated protein (VAP) (TC 9.B.17) family.</text>
</comment>
<protein>
    <recommendedName>
        <fullName evidence="7">MSP domain-containing protein</fullName>
    </recommendedName>
</protein>
<gene>
    <name evidence="8" type="ORF">V7S43_009974</name>
</gene>
<dbReference type="EMBL" id="JBIMZQ010000022">
    <property type="protein sequence ID" value="KAL3664794.1"/>
    <property type="molecule type" value="Genomic_DNA"/>
</dbReference>
<keyword evidence="9" id="KW-1185">Reference proteome</keyword>
<organism evidence="8 9">
    <name type="scientific">Phytophthora oleae</name>
    <dbReference type="NCBI Taxonomy" id="2107226"/>
    <lineage>
        <taxon>Eukaryota</taxon>
        <taxon>Sar</taxon>
        <taxon>Stramenopiles</taxon>
        <taxon>Oomycota</taxon>
        <taxon>Peronosporomycetes</taxon>
        <taxon>Peronosporales</taxon>
        <taxon>Peronosporaceae</taxon>
        <taxon>Phytophthora</taxon>
    </lineage>
</organism>
<proteinExistence type="inferred from homology"/>
<reference evidence="8 9" key="1">
    <citation type="submission" date="2024-09" db="EMBL/GenBank/DDBJ databases">
        <title>Genome sequencing and assembly of Phytophthora oleae, isolate VK10A, causative agent of rot of olive drupes.</title>
        <authorList>
            <person name="Conti Taguali S."/>
            <person name="Riolo M."/>
            <person name="La Spada F."/>
            <person name="Cacciola S.O."/>
            <person name="Dionisio G."/>
        </authorList>
    </citation>
    <scope>NUCLEOTIDE SEQUENCE [LARGE SCALE GENOMIC DNA]</scope>
    <source>
        <strain evidence="8 9">VK10A</strain>
    </source>
</reference>
<feature type="region of interest" description="Disordered" evidence="6">
    <location>
        <begin position="158"/>
        <end position="199"/>
    </location>
</feature>
<evidence type="ECO:0000256" key="6">
    <source>
        <dbReference type="SAM" id="MobiDB-lite"/>
    </source>
</evidence>
<name>A0ABD3FGX9_9STRA</name>
<feature type="domain" description="MSP" evidence="7">
    <location>
        <begin position="3"/>
        <end position="146"/>
    </location>
</feature>
<evidence type="ECO:0000313" key="8">
    <source>
        <dbReference type="EMBL" id="KAL3664794.1"/>
    </source>
</evidence>